<organism evidence="2 3">
    <name type="scientific">Niallia circulans</name>
    <name type="common">Bacillus circulans</name>
    <dbReference type="NCBI Taxonomy" id="1397"/>
    <lineage>
        <taxon>Bacteria</taxon>
        <taxon>Bacillati</taxon>
        <taxon>Bacillota</taxon>
        <taxon>Bacilli</taxon>
        <taxon>Bacillales</taxon>
        <taxon>Bacillaceae</taxon>
        <taxon>Niallia</taxon>
    </lineage>
</organism>
<reference evidence="3" key="1">
    <citation type="submission" date="2018-10" db="EMBL/GenBank/DDBJ databases">
        <title>FDA dAtabase for Regulatory Grade micrObial Sequences (FDA-ARGOS): Supporting development and validation of Infectious Disease Dx tests.</title>
        <authorList>
            <person name="Minogue T."/>
            <person name="Wolcott M."/>
            <person name="Wasieloski L."/>
            <person name="Aguilar W."/>
            <person name="Moore D."/>
            <person name="Tallon L."/>
            <person name="Sadzewicz L."/>
            <person name="Sengamalay N."/>
            <person name="Ott S."/>
            <person name="Godinez A."/>
            <person name="Nagaraj S."/>
            <person name="Vavikolanu K."/>
            <person name="Vyas G."/>
            <person name="Nadendla S."/>
            <person name="George J."/>
            <person name="Sichtig H."/>
        </authorList>
    </citation>
    <scope>NUCLEOTIDE SEQUENCE [LARGE SCALE GENOMIC DNA]</scope>
    <source>
        <strain evidence="3">FDAARGOS_343</strain>
    </source>
</reference>
<feature type="transmembrane region" description="Helical" evidence="1">
    <location>
        <begin position="6"/>
        <end position="29"/>
    </location>
</feature>
<name>A0A553SRE0_NIACI</name>
<proteinExistence type="predicted"/>
<keyword evidence="1" id="KW-1133">Transmembrane helix</keyword>
<dbReference type="AlphaFoldDB" id="A0A553SRE0"/>
<accession>A0A553SRE0</accession>
<feature type="transmembrane region" description="Helical" evidence="1">
    <location>
        <begin position="36"/>
        <end position="58"/>
    </location>
</feature>
<evidence type="ECO:0000313" key="2">
    <source>
        <dbReference type="EMBL" id="TRZ39564.1"/>
    </source>
</evidence>
<protein>
    <submittedName>
        <fullName evidence="2">Uncharacterized protein</fullName>
    </submittedName>
</protein>
<keyword evidence="1" id="KW-0472">Membrane</keyword>
<dbReference type="EMBL" id="RIBP01000001">
    <property type="protein sequence ID" value="TRZ39564.1"/>
    <property type="molecule type" value="Genomic_DNA"/>
</dbReference>
<keyword evidence="1" id="KW-0812">Transmembrane</keyword>
<gene>
    <name evidence="2" type="ORF">CEQ21_00910</name>
</gene>
<dbReference type="Proteomes" id="UP000319837">
    <property type="component" value="Unassembled WGS sequence"/>
</dbReference>
<comment type="caution">
    <text evidence="2">The sequence shown here is derived from an EMBL/GenBank/DDBJ whole genome shotgun (WGS) entry which is preliminary data.</text>
</comment>
<sequence>MMLPDLYSKLAIAPLCIFVLIMAILYLLLKFKDKGFFAFMLKIYAVFIIVNYVIALYFRFIGLNKLF</sequence>
<evidence type="ECO:0000256" key="1">
    <source>
        <dbReference type="SAM" id="Phobius"/>
    </source>
</evidence>
<evidence type="ECO:0000313" key="3">
    <source>
        <dbReference type="Proteomes" id="UP000319837"/>
    </source>
</evidence>